<name>G9YFW9_9FIRM</name>
<dbReference type="Proteomes" id="UP000005481">
    <property type="component" value="Unassembled WGS sequence"/>
</dbReference>
<dbReference type="Pfam" id="PF06177">
    <property type="entry name" value="QueT"/>
    <property type="match status" value="1"/>
</dbReference>
<feature type="transmembrane region" description="Helical" evidence="1">
    <location>
        <begin position="23"/>
        <end position="46"/>
    </location>
</feature>
<keyword evidence="1" id="KW-0812">Transmembrane</keyword>
<feature type="transmembrane region" description="Helical" evidence="1">
    <location>
        <begin position="142"/>
        <end position="164"/>
    </location>
</feature>
<evidence type="ECO:0000256" key="1">
    <source>
        <dbReference type="SAM" id="Phobius"/>
    </source>
</evidence>
<keyword evidence="1" id="KW-0472">Membrane</keyword>
<dbReference type="EMBL" id="AGCJ01000016">
    <property type="protein sequence ID" value="EHM42660.1"/>
    <property type="molecule type" value="Genomic_DNA"/>
</dbReference>
<dbReference type="PANTHER" id="PTHR40044">
    <property type="entry name" value="INTEGRAL MEMBRANE PROTEIN-RELATED"/>
    <property type="match status" value="1"/>
</dbReference>
<keyword evidence="1" id="KW-1133">Transmembrane helix</keyword>
<proteinExistence type="predicted"/>
<organism evidence="2 3">
    <name type="scientific">Anaeroglobus geminatus F0357</name>
    <dbReference type="NCBI Taxonomy" id="861450"/>
    <lineage>
        <taxon>Bacteria</taxon>
        <taxon>Bacillati</taxon>
        <taxon>Bacillota</taxon>
        <taxon>Negativicutes</taxon>
        <taxon>Veillonellales</taxon>
        <taxon>Veillonellaceae</taxon>
        <taxon>Anaeroglobus</taxon>
    </lineage>
</organism>
<feature type="transmembrane region" description="Helical" evidence="1">
    <location>
        <begin position="66"/>
        <end position="99"/>
    </location>
</feature>
<comment type="caution">
    <text evidence="2">The sequence shown here is derived from an EMBL/GenBank/DDBJ whole genome shotgun (WGS) entry which is preliminary data.</text>
</comment>
<dbReference type="HOGENOM" id="CLU_104115_0_0_9"/>
<gene>
    <name evidence="2" type="ORF">HMPREF0080_00532</name>
</gene>
<dbReference type="PANTHER" id="PTHR40044:SF1">
    <property type="entry name" value="INTEGRAL MEMBRANE PROTEIN"/>
    <property type="match status" value="1"/>
</dbReference>
<feature type="transmembrane region" description="Helical" evidence="1">
    <location>
        <begin position="108"/>
        <end position="130"/>
    </location>
</feature>
<dbReference type="PIRSF" id="PIRSF031501">
    <property type="entry name" value="QueT"/>
    <property type="match status" value="1"/>
</dbReference>
<evidence type="ECO:0000313" key="3">
    <source>
        <dbReference type="Proteomes" id="UP000005481"/>
    </source>
</evidence>
<evidence type="ECO:0000313" key="2">
    <source>
        <dbReference type="EMBL" id="EHM42660.1"/>
    </source>
</evidence>
<evidence type="ECO:0008006" key="4">
    <source>
        <dbReference type="Google" id="ProtNLM"/>
    </source>
</evidence>
<dbReference type="STRING" id="861450.HMPREF0080_00532"/>
<dbReference type="InterPro" id="IPR010387">
    <property type="entry name" value="QueT"/>
</dbReference>
<accession>G9YFW9</accession>
<dbReference type="eggNOG" id="COG4708">
    <property type="taxonomic scope" value="Bacteria"/>
</dbReference>
<sequence length="181" mass="19056">MVQLRTDQNVVKKGAPMTPTRRILLNAAVAAVYAVLTVGLAPLSYGPVQVRISECLTLLAYNNKNYLPGLILGCCIANFGSPLGIADILVGTAATALAVCIMSGLHNLYAASFVPVVVNGVIIGLELYGLGLIPADLIFPTMVYIGAGELISVSLIGIGLYRLLLQNPVVKSYLQDRSANK</sequence>
<dbReference type="AlphaFoldDB" id="G9YFW9"/>
<reference evidence="2 3" key="1">
    <citation type="submission" date="2011-08" db="EMBL/GenBank/DDBJ databases">
        <authorList>
            <person name="Weinstock G."/>
            <person name="Sodergren E."/>
            <person name="Clifton S."/>
            <person name="Fulton L."/>
            <person name="Fulton B."/>
            <person name="Courtney L."/>
            <person name="Fronick C."/>
            <person name="Harrison M."/>
            <person name="Strong C."/>
            <person name="Farmer C."/>
            <person name="Delahaunty K."/>
            <person name="Markovic C."/>
            <person name="Hall O."/>
            <person name="Minx P."/>
            <person name="Tomlinson C."/>
            <person name="Mitreva M."/>
            <person name="Hou S."/>
            <person name="Chen J."/>
            <person name="Wollam A."/>
            <person name="Pepin K.H."/>
            <person name="Johnson M."/>
            <person name="Bhonagiri V."/>
            <person name="Zhang X."/>
            <person name="Suruliraj S."/>
            <person name="Warren W."/>
            <person name="Chinwalla A."/>
            <person name="Mardis E.R."/>
            <person name="Wilson R.K."/>
        </authorList>
    </citation>
    <scope>NUCLEOTIDE SEQUENCE [LARGE SCALE GENOMIC DNA]</scope>
    <source>
        <strain evidence="2 3">F0357</strain>
    </source>
</reference>
<protein>
    <recommendedName>
        <fullName evidence="4">QueT transporter</fullName>
    </recommendedName>
</protein>
<keyword evidence="3" id="KW-1185">Reference proteome</keyword>